<feature type="region of interest" description="Disordered" evidence="1">
    <location>
        <begin position="1"/>
        <end position="25"/>
    </location>
</feature>
<dbReference type="EMBL" id="JBEZNA010000028">
    <property type="protein sequence ID" value="MEU9578418.1"/>
    <property type="molecule type" value="Genomic_DNA"/>
</dbReference>
<sequence>MSGEKSPTGKRSAAGSPPGLRASHADRDRVVDVLRIAAGDGLLTAEELDERLETALSARTLAELEPLTADLPPVPVAGGPAGTEAKDLVRIEQAHSGGVRRAGRWVVPRKLELAVTFCDVTLDFTDAVITHGTLRIDVDMMGKTLALVTRPGIEVDTDGLQLAHCRVTHRPQPRDPYAPVLLRVELTGRKTHGRVVVGPPRRTFGQWLRGGAASPSGDA</sequence>
<proteinExistence type="predicted"/>
<evidence type="ECO:0000313" key="3">
    <source>
        <dbReference type="EMBL" id="MEU9578418.1"/>
    </source>
</evidence>
<dbReference type="RefSeq" id="WP_166026403.1">
    <property type="nucleotide sequence ID" value="NZ_JBEZNA010000028.1"/>
</dbReference>
<evidence type="ECO:0000259" key="2">
    <source>
        <dbReference type="Pfam" id="PF08044"/>
    </source>
</evidence>
<name>A0ABV3EQM1_9ACTN</name>
<dbReference type="PANTHER" id="PTHR40763">
    <property type="entry name" value="MEMBRANE PROTEIN-RELATED"/>
    <property type="match status" value="1"/>
</dbReference>
<reference evidence="3 4" key="1">
    <citation type="submission" date="2024-06" db="EMBL/GenBank/DDBJ databases">
        <title>The Natural Products Discovery Center: Release of the First 8490 Sequenced Strains for Exploring Actinobacteria Biosynthetic Diversity.</title>
        <authorList>
            <person name="Kalkreuter E."/>
            <person name="Kautsar S.A."/>
            <person name="Yang D."/>
            <person name="Bader C.D."/>
            <person name="Teijaro C.N."/>
            <person name="Fluegel L."/>
            <person name="Davis C.M."/>
            <person name="Simpson J.R."/>
            <person name="Lauterbach L."/>
            <person name="Steele A.D."/>
            <person name="Gui C."/>
            <person name="Meng S."/>
            <person name="Li G."/>
            <person name="Viehrig K."/>
            <person name="Ye F."/>
            <person name="Su P."/>
            <person name="Kiefer A.F."/>
            <person name="Nichols A."/>
            <person name="Cepeda A.J."/>
            <person name="Yan W."/>
            <person name="Fan B."/>
            <person name="Jiang Y."/>
            <person name="Adhikari A."/>
            <person name="Zheng C.-J."/>
            <person name="Schuster L."/>
            <person name="Cowan T.M."/>
            <person name="Smanski M.J."/>
            <person name="Chevrette M.G."/>
            <person name="De Carvalho L.P.S."/>
            <person name="Shen B."/>
        </authorList>
    </citation>
    <scope>NUCLEOTIDE SEQUENCE [LARGE SCALE GENOMIC DNA]</scope>
    <source>
        <strain evidence="3 4">NPDC048117</strain>
    </source>
</reference>
<dbReference type="Pfam" id="PF08044">
    <property type="entry name" value="DUF1707"/>
    <property type="match status" value="1"/>
</dbReference>
<gene>
    <name evidence="3" type="ORF">AB0D95_14340</name>
</gene>
<comment type="caution">
    <text evidence="3">The sequence shown here is derived from an EMBL/GenBank/DDBJ whole genome shotgun (WGS) entry which is preliminary data.</text>
</comment>
<evidence type="ECO:0000256" key="1">
    <source>
        <dbReference type="SAM" id="MobiDB-lite"/>
    </source>
</evidence>
<organism evidence="3 4">
    <name type="scientific">Streptomyces chilikensis</name>
    <dbReference type="NCBI Taxonomy" id="1194079"/>
    <lineage>
        <taxon>Bacteria</taxon>
        <taxon>Bacillati</taxon>
        <taxon>Actinomycetota</taxon>
        <taxon>Actinomycetes</taxon>
        <taxon>Kitasatosporales</taxon>
        <taxon>Streptomycetaceae</taxon>
        <taxon>Streptomyces</taxon>
    </lineage>
</organism>
<accession>A0ABV3EQM1</accession>
<dbReference type="PANTHER" id="PTHR40763:SF5">
    <property type="entry name" value="MEMBRANE PROTEIN"/>
    <property type="match status" value="1"/>
</dbReference>
<dbReference type="InterPro" id="IPR012551">
    <property type="entry name" value="DUF1707_SHOCT-like"/>
</dbReference>
<evidence type="ECO:0000313" key="4">
    <source>
        <dbReference type="Proteomes" id="UP001551584"/>
    </source>
</evidence>
<keyword evidence="4" id="KW-1185">Reference proteome</keyword>
<dbReference type="Proteomes" id="UP001551584">
    <property type="component" value="Unassembled WGS sequence"/>
</dbReference>
<feature type="domain" description="DUF1707" evidence="2">
    <location>
        <begin position="20"/>
        <end position="72"/>
    </location>
</feature>
<protein>
    <submittedName>
        <fullName evidence="3">DUF1707 domain-containing protein</fullName>
    </submittedName>
</protein>